<dbReference type="InterPro" id="IPR000644">
    <property type="entry name" value="CBS_dom"/>
</dbReference>
<evidence type="ECO:0000313" key="11">
    <source>
        <dbReference type="EMBL" id="MFC3286118.1"/>
    </source>
</evidence>
<keyword evidence="12" id="KW-1185">Reference proteome</keyword>
<dbReference type="EMBL" id="JBHRUG010000048">
    <property type="protein sequence ID" value="MFC3286118.1"/>
    <property type="molecule type" value="Genomic_DNA"/>
</dbReference>
<dbReference type="Proteomes" id="UP001595579">
    <property type="component" value="Unassembled WGS sequence"/>
</dbReference>
<evidence type="ECO:0000256" key="8">
    <source>
        <dbReference type="SAM" id="MobiDB-lite"/>
    </source>
</evidence>
<keyword evidence="4 7" id="KW-0067">ATP-binding</keyword>
<feature type="domain" description="CBS" evidence="10">
    <location>
        <begin position="287"/>
        <end position="346"/>
    </location>
</feature>
<dbReference type="InterPro" id="IPR046342">
    <property type="entry name" value="CBS_dom_sf"/>
</dbReference>
<comment type="similarity">
    <text evidence="1 7">Belongs to the ABC transporter superfamily.</text>
</comment>
<evidence type="ECO:0000256" key="2">
    <source>
        <dbReference type="ARBA" id="ARBA00022448"/>
    </source>
</evidence>
<comment type="subcellular location">
    <subcellularLocation>
        <location evidence="7">Cell inner membrane</location>
        <topology evidence="7">Peripheral membrane protein</topology>
    </subcellularLocation>
</comment>
<dbReference type="Gene3D" id="3.10.580.10">
    <property type="entry name" value="CBS-domain"/>
    <property type="match status" value="1"/>
</dbReference>
<dbReference type="PROSITE" id="PS51371">
    <property type="entry name" value="CBS"/>
    <property type="match status" value="1"/>
</dbReference>
<evidence type="ECO:0000256" key="7">
    <source>
        <dbReference type="RuleBase" id="RU369116"/>
    </source>
</evidence>
<dbReference type="PROSITE" id="PS50893">
    <property type="entry name" value="ABC_TRANSPORTER_2"/>
    <property type="match status" value="1"/>
</dbReference>
<comment type="caution">
    <text evidence="11">The sequence shown here is derived from an EMBL/GenBank/DDBJ whole genome shotgun (WGS) entry which is preliminary data.</text>
</comment>
<dbReference type="NCBIfam" id="TIGR01186">
    <property type="entry name" value="proV"/>
    <property type="match status" value="1"/>
</dbReference>
<evidence type="ECO:0000256" key="6">
    <source>
        <dbReference type="PROSITE-ProRule" id="PRU00703"/>
    </source>
</evidence>
<dbReference type="InterPro" id="IPR003439">
    <property type="entry name" value="ABC_transporter-like_ATP-bd"/>
</dbReference>
<dbReference type="PROSITE" id="PS00211">
    <property type="entry name" value="ABC_TRANSPORTER_1"/>
    <property type="match status" value="1"/>
</dbReference>
<feature type="compositionally biased region" description="Polar residues" evidence="8">
    <location>
        <begin position="407"/>
        <end position="416"/>
    </location>
</feature>
<dbReference type="GO" id="GO:0005524">
    <property type="term" value="F:ATP binding"/>
    <property type="evidence" value="ECO:0007669"/>
    <property type="project" value="UniProtKB-KW"/>
</dbReference>
<feature type="domain" description="ABC transporter" evidence="9">
    <location>
        <begin position="38"/>
        <end position="274"/>
    </location>
</feature>
<keyword evidence="7" id="KW-1003">Cell membrane</keyword>
<dbReference type="SUPFAM" id="SSF52540">
    <property type="entry name" value="P-loop containing nucleoside triphosphate hydrolases"/>
    <property type="match status" value="1"/>
</dbReference>
<keyword evidence="7" id="KW-0472">Membrane</keyword>
<evidence type="ECO:0000259" key="10">
    <source>
        <dbReference type="PROSITE" id="PS51371"/>
    </source>
</evidence>
<evidence type="ECO:0000259" key="9">
    <source>
        <dbReference type="PROSITE" id="PS50893"/>
    </source>
</evidence>
<dbReference type="SUPFAM" id="SSF54631">
    <property type="entry name" value="CBS-domain pair"/>
    <property type="match status" value="1"/>
</dbReference>
<comment type="subunit">
    <text evidence="7">The complex is probably composed of two ATP-binding proteins, two transmembrane proteins and a solute-binding protein.</text>
</comment>
<reference evidence="12" key="1">
    <citation type="journal article" date="2019" name="Int. J. Syst. Evol. Microbiol.">
        <title>The Global Catalogue of Microorganisms (GCM) 10K type strain sequencing project: providing services to taxonomists for standard genome sequencing and annotation.</title>
        <authorList>
            <consortium name="The Broad Institute Genomics Platform"/>
            <consortium name="The Broad Institute Genome Sequencing Center for Infectious Disease"/>
            <person name="Wu L."/>
            <person name="Ma J."/>
        </authorList>
    </citation>
    <scope>NUCLEOTIDE SEQUENCE [LARGE SCALE GENOMIC DNA]</scope>
    <source>
        <strain evidence="12">CECT 7698</strain>
    </source>
</reference>
<dbReference type="InterPro" id="IPR005892">
    <property type="entry name" value="Gly-betaine_transp_ATP-bd"/>
</dbReference>
<keyword evidence="2 7" id="KW-0813">Transport</keyword>
<sequence>MSENKETAGTVGKVCVEGLFKIFGEDPQDTIRRIREGASKEQIYADTKSVAAVADVSFTVEQGEIFVVMGLSGSGKSTLIRCINRLIEPTQGRILLAGEDVIGLDGEALRRLRMNKLSMVFQHFALFPHKTVAENAEYGLKVQGVPAAERRRKAIRALEQVGLAAYADVPPHNLSGGMQQRVGLARGLAVDPQIMLMDEPFSALDPLIRRDMQDELLNLQQQLRMTIIFITHDLHEALRIGDRIAIMKDGRFVQMGTPEEIVARPADDYVSAFTQDVDRSRVFRANMLRRDAQALSPDTTIETALERFESLGRETLFMVDEDGRPLGVVRRHDLERGGEKTALRDSLIDDFPSAHRSQELIELYAACSVGLPIAVVDDGGRLEGVVDPLEVFRLLAGGSGNDEQESGGDSSTSNTRGGREADRVDPLETRRSDHG</sequence>
<dbReference type="InterPro" id="IPR017871">
    <property type="entry name" value="ABC_transporter-like_CS"/>
</dbReference>
<dbReference type="Pfam" id="PF00571">
    <property type="entry name" value="CBS"/>
    <property type="match status" value="1"/>
</dbReference>
<dbReference type="InterPro" id="IPR051921">
    <property type="entry name" value="ABC_osmolyte_uptake_ATP-bind"/>
</dbReference>
<dbReference type="EC" id="7.6.2.9" evidence="7"/>
<dbReference type="PANTHER" id="PTHR43869">
    <property type="entry name" value="GLYCINE BETAINE/PROLINE BETAINE TRANSPORT SYSTEM ATP-BINDING PROTEIN PROV"/>
    <property type="match status" value="1"/>
</dbReference>
<accession>A0ABV7LW41</accession>
<keyword evidence="3 7" id="KW-0547">Nucleotide-binding</keyword>
<evidence type="ECO:0000256" key="1">
    <source>
        <dbReference type="ARBA" id="ARBA00005417"/>
    </source>
</evidence>
<keyword evidence="5" id="KW-0029">Amino-acid transport</keyword>
<dbReference type="RefSeq" id="WP_386776884.1">
    <property type="nucleotide sequence ID" value="NZ_JBHRUG010000048.1"/>
</dbReference>
<proteinExistence type="inferred from homology"/>
<gene>
    <name evidence="11" type="ORF">ACFOEV_21175</name>
</gene>
<comment type="catalytic activity">
    <reaction evidence="7">
        <text>a quaternary ammonium(out) + ATP + H2O = a quaternary ammonium(in) + ADP + phosphate + H(+)</text>
        <dbReference type="Rhea" id="RHEA:11036"/>
        <dbReference type="ChEBI" id="CHEBI:15377"/>
        <dbReference type="ChEBI" id="CHEBI:15378"/>
        <dbReference type="ChEBI" id="CHEBI:30616"/>
        <dbReference type="ChEBI" id="CHEBI:35267"/>
        <dbReference type="ChEBI" id="CHEBI:43474"/>
        <dbReference type="ChEBI" id="CHEBI:456216"/>
    </reaction>
</comment>
<name>A0ABV7LW41_9GAMM</name>
<dbReference type="Gene3D" id="3.40.50.300">
    <property type="entry name" value="P-loop containing nucleotide triphosphate hydrolases"/>
    <property type="match status" value="1"/>
</dbReference>
<dbReference type="Pfam" id="PF00005">
    <property type="entry name" value="ABC_tran"/>
    <property type="match status" value="1"/>
</dbReference>
<dbReference type="InterPro" id="IPR027417">
    <property type="entry name" value="P-loop_NTPase"/>
</dbReference>
<evidence type="ECO:0000256" key="5">
    <source>
        <dbReference type="ARBA" id="ARBA00022970"/>
    </source>
</evidence>
<protein>
    <recommendedName>
        <fullName evidence="7">Quaternary amine transport ATP-binding protein</fullName>
        <ecNumber evidence="7">7.6.2.9</ecNumber>
    </recommendedName>
</protein>
<dbReference type="CDD" id="cd03294">
    <property type="entry name" value="ABC_Pro_Gly_Betaine"/>
    <property type="match status" value="1"/>
</dbReference>
<evidence type="ECO:0000313" key="12">
    <source>
        <dbReference type="Proteomes" id="UP001595579"/>
    </source>
</evidence>
<feature type="compositionally biased region" description="Basic and acidic residues" evidence="8">
    <location>
        <begin position="417"/>
        <end position="435"/>
    </location>
</feature>
<organism evidence="11 12">
    <name type="scientific">Litchfieldella rifensis</name>
    <dbReference type="NCBI Taxonomy" id="762643"/>
    <lineage>
        <taxon>Bacteria</taxon>
        <taxon>Pseudomonadati</taxon>
        <taxon>Pseudomonadota</taxon>
        <taxon>Gammaproteobacteria</taxon>
        <taxon>Oceanospirillales</taxon>
        <taxon>Halomonadaceae</taxon>
        <taxon>Litchfieldella</taxon>
    </lineage>
</organism>
<keyword evidence="7" id="KW-0997">Cell inner membrane</keyword>
<dbReference type="PANTHER" id="PTHR43869:SF1">
    <property type="entry name" value="GLYCINE BETAINE_PROLINE BETAINE TRANSPORT SYSTEM ATP-BINDING PROTEIN PROV"/>
    <property type="match status" value="1"/>
</dbReference>
<keyword evidence="6" id="KW-0129">CBS domain</keyword>
<dbReference type="InterPro" id="IPR003593">
    <property type="entry name" value="AAA+_ATPase"/>
</dbReference>
<dbReference type="SMART" id="SM00382">
    <property type="entry name" value="AAA"/>
    <property type="match status" value="1"/>
</dbReference>
<evidence type="ECO:0000256" key="4">
    <source>
        <dbReference type="ARBA" id="ARBA00022840"/>
    </source>
</evidence>
<evidence type="ECO:0000256" key="3">
    <source>
        <dbReference type="ARBA" id="ARBA00022741"/>
    </source>
</evidence>
<feature type="region of interest" description="Disordered" evidence="8">
    <location>
        <begin position="397"/>
        <end position="435"/>
    </location>
</feature>